<evidence type="ECO:0000256" key="3">
    <source>
        <dbReference type="ARBA" id="ARBA00013229"/>
    </source>
</evidence>
<feature type="non-terminal residue" evidence="8">
    <location>
        <position position="1"/>
    </location>
</feature>
<dbReference type="PANTHER" id="PTHR31321:SF57">
    <property type="entry name" value="PECTINESTERASE 53-RELATED"/>
    <property type="match status" value="1"/>
</dbReference>
<feature type="non-terminal residue" evidence="8">
    <location>
        <position position="182"/>
    </location>
</feature>
<evidence type="ECO:0000256" key="2">
    <source>
        <dbReference type="ARBA" id="ARBA00008891"/>
    </source>
</evidence>
<comment type="similarity">
    <text evidence="2">Belongs to the pectinesterase family.</text>
</comment>
<dbReference type="SUPFAM" id="SSF51126">
    <property type="entry name" value="Pectin lyase-like"/>
    <property type="match status" value="1"/>
</dbReference>
<dbReference type="PANTHER" id="PTHR31321">
    <property type="entry name" value="ACYL-COA THIOESTER HYDROLASE YBHC-RELATED"/>
    <property type="match status" value="1"/>
</dbReference>
<dbReference type="EC" id="3.1.1.11" evidence="3"/>
<dbReference type="AlphaFoldDB" id="A0A699SZX8"/>
<evidence type="ECO:0000259" key="7">
    <source>
        <dbReference type="Pfam" id="PF01095"/>
    </source>
</evidence>
<reference evidence="8" key="1">
    <citation type="journal article" date="2019" name="Sci. Rep.">
        <title>Draft genome of Tanacetum cinerariifolium, the natural source of mosquito coil.</title>
        <authorList>
            <person name="Yamashiro T."/>
            <person name="Shiraishi A."/>
            <person name="Satake H."/>
            <person name="Nakayama K."/>
        </authorList>
    </citation>
    <scope>NUCLEOTIDE SEQUENCE</scope>
</reference>
<comment type="caution">
    <text evidence="8">The sequence shown here is derived from an EMBL/GenBank/DDBJ whole genome shotgun (WGS) entry which is preliminary data.</text>
</comment>
<evidence type="ECO:0000313" key="8">
    <source>
        <dbReference type="EMBL" id="GFD02619.1"/>
    </source>
</evidence>
<feature type="domain" description="Pectinesterase catalytic" evidence="7">
    <location>
        <begin position="1"/>
        <end position="52"/>
    </location>
</feature>
<dbReference type="InterPro" id="IPR012334">
    <property type="entry name" value="Pectin_lyas_fold"/>
</dbReference>
<dbReference type="GO" id="GO:0042545">
    <property type="term" value="P:cell wall modification"/>
    <property type="evidence" value="ECO:0007669"/>
    <property type="project" value="InterPro"/>
</dbReference>
<evidence type="ECO:0000256" key="4">
    <source>
        <dbReference type="ARBA" id="ARBA00022801"/>
    </source>
</evidence>
<feature type="domain" description="Pectinesterase catalytic" evidence="7">
    <location>
        <begin position="67"/>
        <end position="180"/>
    </location>
</feature>
<name>A0A699SZX8_TANCI</name>
<dbReference type="GO" id="GO:0045490">
    <property type="term" value="P:pectin catabolic process"/>
    <property type="evidence" value="ECO:0007669"/>
    <property type="project" value="UniProtKB-UniPathway"/>
</dbReference>
<comment type="catalytic activity">
    <reaction evidence="6">
        <text>[(1-&gt;4)-alpha-D-galacturonosyl methyl ester](n) + n H2O = [(1-&gt;4)-alpha-D-galacturonosyl](n) + n methanol + n H(+)</text>
        <dbReference type="Rhea" id="RHEA:22380"/>
        <dbReference type="Rhea" id="RHEA-COMP:14570"/>
        <dbReference type="Rhea" id="RHEA-COMP:14573"/>
        <dbReference type="ChEBI" id="CHEBI:15377"/>
        <dbReference type="ChEBI" id="CHEBI:15378"/>
        <dbReference type="ChEBI" id="CHEBI:17790"/>
        <dbReference type="ChEBI" id="CHEBI:140522"/>
        <dbReference type="ChEBI" id="CHEBI:140523"/>
        <dbReference type="EC" id="3.1.1.11"/>
    </reaction>
</comment>
<dbReference type="InterPro" id="IPR011050">
    <property type="entry name" value="Pectin_lyase_fold/virulence"/>
</dbReference>
<dbReference type="GO" id="GO:0030599">
    <property type="term" value="F:pectinesterase activity"/>
    <property type="evidence" value="ECO:0007669"/>
    <property type="project" value="UniProtKB-EC"/>
</dbReference>
<evidence type="ECO:0000256" key="6">
    <source>
        <dbReference type="ARBA" id="ARBA00047928"/>
    </source>
</evidence>
<keyword evidence="4" id="KW-0378">Hydrolase</keyword>
<evidence type="ECO:0000256" key="5">
    <source>
        <dbReference type="ARBA" id="ARBA00023085"/>
    </source>
</evidence>
<dbReference type="Pfam" id="PF01095">
    <property type="entry name" value="Pectinesterase"/>
    <property type="match status" value="2"/>
</dbReference>
<dbReference type="InterPro" id="IPR000070">
    <property type="entry name" value="Pectinesterase_cat"/>
</dbReference>
<organism evidence="8">
    <name type="scientific">Tanacetum cinerariifolium</name>
    <name type="common">Dalmatian daisy</name>
    <name type="synonym">Chrysanthemum cinerariifolium</name>
    <dbReference type="NCBI Taxonomy" id="118510"/>
    <lineage>
        <taxon>Eukaryota</taxon>
        <taxon>Viridiplantae</taxon>
        <taxon>Streptophyta</taxon>
        <taxon>Embryophyta</taxon>
        <taxon>Tracheophyta</taxon>
        <taxon>Spermatophyta</taxon>
        <taxon>Magnoliopsida</taxon>
        <taxon>eudicotyledons</taxon>
        <taxon>Gunneridae</taxon>
        <taxon>Pentapetalae</taxon>
        <taxon>asterids</taxon>
        <taxon>campanulids</taxon>
        <taxon>Asterales</taxon>
        <taxon>Asteraceae</taxon>
        <taxon>Asteroideae</taxon>
        <taxon>Anthemideae</taxon>
        <taxon>Anthemidinae</taxon>
        <taxon>Tanacetum</taxon>
    </lineage>
</organism>
<comment type="pathway">
    <text evidence="1">Glycan metabolism; pectin degradation; 2-dehydro-3-deoxy-D-gluconate from pectin: step 1/5.</text>
</comment>
<protein>
    <recommendedName>
        <fullName evidence="3">pectinesterase</fullName>
        <ecNumber evidence="3">3.1.1.11</ecNumber>
    </recommendedName>
</protein>
<accession>A0A699SZX8</accession>
<keyword evidence="5" id="KW-0063">Aspartyl esterase</keyword>
<dbReference type="EMBL" id="BKCJ011199248">
    <property type="protein sequence ID" value="GFD02619.1"/>
    <property type="molecule type" value="Genomic_DNA"/>
</dbReference>
<gene>
    <name evidence="8" type="ORF">Tci_874588</name>
</gene>
<dbReference type="UniPathway" id="UPA00545">
    <property type="reaction ID" value="UER00823"/>
</dbReference>
<dbReference type="Gene3D" id="2.160.20.10">
    <property type="entry name" value="Single-stranded right-handed beta-helix, Pectin lyase-like"/>
    <property type="match status" value="2"/>
</dbReference>
<evidence type="ECO:0000256" key="1">
    <source>
        <dbReference type="ARBA" id="ARBA00005184"/>
    </source>
</evidence>
<sequence length="182" mass="19376">WKPFAKMVLLNCELGPVVRDRGWDHWGKESNKQDTFFAEFKSTGVGAVPKARGLLATLPALAQRQQLTVAADGSGDFRTVQAAFDAVPAGNTTPITILIKKGTYKEKLTLPAGKNEVHLVGTDAAQTVLTFDDYNQRIDPGTGKNIGTSGSGSIHIYGNGFSARNITFENSAGPVGQAVAAW</sequence>
<proteinExistence type="inferred from homology"/>